<comment type="similarity">
    <text evidence="1 5">Belongs to the patatin family.</text>
</comment>
<feature type="short sequence motif" description="GXSXG" evidence="4">
    <location>
        <begin position="75"/>
        <end position="79"/>
    </location>
</feature>
<accession>A0AAE1JJ50</accession>
<keyword evidence="3 4" id="KW-0443">Lipid metabolism</keyword>
<feature type="chain" id="PRO_5042175927" description="Patatin" evidence="6">
    <location>
        <begin position="18"/>
        <end position="394"/>
    </location>
</feature>
<feature type="domain" description="PNPLA" evidence="7">
    <location>
        <begin position="32"/>
        <end position="229"/>
    </location>
</feature>
<dbReference type="Pfam" id="PF01734">
    <property type="entry name" value="Patatin"/>
    <property type="match status" value="1"/>
</dbReference>
<name>A0AAE1JJ50_9FABA</name>
<protein>
    <recommendedName>
        <fullName evidence="5">Patatin</fullName>
        <ecNumber evidence="5">3.1.1.-</ecNumber>
    </recommendedName>
</protein>
<dbReference type="SUPFAM" id="SSF52151">
    <property type="entry name" value="FabD/lysophospholipase-like"/>
    <property type="match status" value="1"/>
</dbReference>
<dbReference type="EMBL" id="JAWXYG010000006">
    <property type="protein sequence ID" value="KAK4269911.1"/>
    <property type="molecule type" value="Genomic_DNA"/>
</dbReference>
<evidence type="ECO:0000256" key="2">
    <source>
        <dbReference type="ARBA" id="ARBA00022963"/>
    </source>
</evidence>
<keyword evidence="2 4" id="KW-0442">Lipid degradation</keyword>
<evidence type="ECO:0000256" key="5">
    <source>
        <dbReference type="RuleBase" id="RU361262"/>
    </source>
</evidence>
<evidence type="ECO:0000313" key="9">
    <source>
        <dbReference type="Proteomes" id="UP001293593"/>
    </source>
</evidence>
<comment type="function">
    <text evidence="5">Lipolytic acyl hydrolase (LAH).</text>
</comment>
<evidence type="ECO:0000313" key="8">
    <source>
        <dbReference type="EMBL" id="KAK4269911.1"/>
    </source>
</evidence>
<feature type="short sequence motif" description="GXGXXG" evidence="4">
    <location>
        <begin position="36"/>
        <end position="41"/>
    </location>
</feature>
<dbReference type="PANTHER" id="PTHR32176">
    <property type="entry name" value="XYLOSE ISOMERASE"/>
    <property type="match status" value="1"/>
</dbReference>
<comment type="domain">
    <text evidence="5">The nitrogen atoms of the two glycine residues in the GGXR motif define the oxyanion hole, and stabilize the oxyanion that forms during the nucleophilic attack by the catalytic serine during substrate cleavage.</text>
</comment>
<keyword evidence="9" id="KW-1185">Reference proteome</keyword>
<dbReference type="PANTHER" id="PTHR32176:SF33">
    <property type="entry name" value="PATATIN"/>
    <property type="match status" value="1"/>
</dbReference>
<reference evidence="8" key="1">
    <citation type="submission" date="2023-10" db="EMBL/GenBank/DDBJ databases">
        <title>Chromosome-level genome of the transformable northern wattle, Acacia crassicarpa.</title>
        <authorList>
            <person name="Massaro I."/>
            <person name="Sinha N.R."/>
            <person name="Poethig S."/>
            <person name="Leichty A.R."/>
        </authorList>
    </citation>
    <scope>NUCLEOTIDE SEQUENCE</scope>
    <source>
        <strain evidence="8">Acra3RX</strain>
        <tissue evidence="8">Leaf</tissue>
    </source>
</reference>
<dbReference type="InterPro" id="IPR016035">
    <property type="entry name" value="Acyl_Trfase/lysoPLipase"/>
</dbReference>
<dbReference type="InterPro" id="IPR002641">
    <property type="entry name" value="PNPLA_dom"/>
</dbReference>
<keyword evidence="6" id="KW-0732">Signal</keyword>
<comment type="caution">
    <text evidence="4">Lacks conserved residue(s) required for the propagation of feature annotation.</text>
</comment>
<dbReference type="GO" id="GO:0016042">
    <property type="term" value="P:lipid catabolic process"/>
    <property type="evidence" value="ECO:0007669"/>
    <property type="project" value="UniProtKB-UniRule"/>
</dbReference>
<dbReference type="PROSITE" id="PS51635">
    <property type="entry name" value="PNPLA"/>
    <property type="match status" value="1"/>
</dbReference>
<proteinExistence type="inferred from homology"/>
<dbReference type="GO" id="GO:0047372">
    <property type="term" value="F:monoacylglycerol lipase activity"/>
    <property type="evidence" value="ECO:0007669"/>
    <property type="project" value="TreeGrafter"/>
</dbReference>
<dbReference type="GO" id="GO:0004620">
    <property type="term" value="F:phospholipase activity"/>
    <property type="evidence" value="ECO:0007669"/>
    <property type="project" value="TreeGrafter"/>
</dbReference>
<feature type="active site" description="Nucleophile" evidence="4">
    <location>
        <position position="77"/>
    </location>
</feature>
<keyword evidence="4 5" id="KW-0378">Hydrolase</keyword>
<evidence type="ECO:0000256" key="6">
    <source>
        <dbReference type="SAM" id="SignalP"/>
    </source>
</evidence>
<sequence>MSKIVVFLLLLVPFSNQLMDVEDNEQGKVSVLAIDGGGIRGIIPAVILNYLEDALKNKSGDPNARIAEYFDVIAGTSTGGIVTAILTAPDPKYMHRPLYSANEVLQFFREHGPRIFTKIPECLDGWTCPEYNGAYLHEIVANKLKDTLVNQTTTNVVISSFDVKLLQPAIFSTFKIKDVPHLNVKLSDACIGTSAAPNEFPPYYFEYNGVEFNLVDGVFTASMPARLAVGEVSRLEEFKNKEIVLLSLGTGSTNTTKGYDADTTWTRVHWELRTLPVMLAASSTMNEYYINTTFKHQPKNYLRIQEYNLDPNISPEDASQENMRKLQVVGNNLLNEQVKRMNVDTFVAEETGEGTNAEALDRLAEILVEEKVRRLGKRASKVMKRGSFTLSASY</sequence>
<organism evidence="8 9">
    <name type="scientific">Acacia crassicarpa</name>
    <name type="common">northern wattle</name>
    <dbReference type="NCBI Taxonomy" id="499986"/>
    <lineage>
        <taxon>Eukaryota</taxon>
        <taxon>Viridiplantae</taxon>
        <taxon>Streptophyta</taxon>
        <taxon>Embryophyta</taxon>
        <taxon>Tracheophyta</taxon>
        <taxon>Spermatophyta</taxon>
        <taxon>Magnoliopsida</taxon>
        <taxon>eudicotyledons</taxon>
        <taxon>Gunneridae</taxon>
        <taxon>Pentapetalae</taxon>
        <taxon>rosids</taxon>
        <taxon>fabids</taxon>
        <taxon>Fabales</taxon>
        <taxon>Fabaceae</taxon>
        <taxon>Caesalpinioideae</taxon>
        <taxon>mimosoid clade</taxon>
        <taxon>Acacieae</taxon>
        <taxon>Acacia</taxon>
    </lineage>
</organism>
<feature type="active site" description="Proton acceptor" evidence="4">
    <location>
        <position position="216"/>
    </location>
</feature>
<evidence type="ECO:0000256" key="3">
    <source>
        <dbReference type="ARBA" id="ARBA00023098"/>
    </source>
</evidence>
<feature type="signal peptide" evidence="6">
    <location>
        <begin position="1"/>
        <end position="17"/>
    </location>
</feature>
<dbReference type="EC" id="3.1.1.-" evidence="5"/>
<dbReference type="Proteomes" id="UP001293593">
    <property type="component" value="Unassembled WGS sequence"/>
</dbReference>
<gene>
    <name evidence="8" type="ORF">QN277_023007</name>
</gene>
<comment type="caution">
    <text evidence="8">The sequence shown here is derived from an EMBL/GenBank/DDBJ whole genome shotgun (WGS) entry which is preliminary data.</text>
</comment>
<evidence type="ECO:0000256" key="4">
    <source>
        <dbReference type="PROSITE-ProRule" id="PRU01161"/>
    </source>
</evidence>
<evidence type="ECO:0000259" key="7">
    <source>
        <dbReference type="PROSITE" id="PS51635"/>
    </source>
</evidence>
<dbReference type="Gene3D" id="3.40.1090.10">
    <property type="entry name" value="Cytosolic phospholipase A2 catalytic domain"/>
    <property type="match status" value="1"/>
</dbReference>
<dbReference type="AlphaFoldDB" id="A0AAE1JJ50"/>
<evidence type="ECO:0000256" key="1">
    <source>
        <dbReference type="ARBA" id="ARBA00010240"/>
    </source>
</evidence>